<dbReference type="PROSITE" id="PS51910">
    <property type="entry name" value="GH18_2"/>
    <property type="match status" value="1"/>
</dbReference>
<dbReference type="GO" id="GO:0006032">
    <property type="term" value="P:chitin catabolic process"/>
    <property type="evidence" value="ECO:0007669"/>
    <property type="project" value="UniProtKB-KW"/>
</dbReference>
<evidence type="ECO:0000256" key="5">
    <source>
        <dbReference type="ARBA" id="ARBA00023024"/>
    </source>
</evidence>
<keyword evidence="4" id="KW-0378">Hydrolase</keyword>
<dbReference type="EC" id="3.2.1.14" evidence="3"/>
<evidence type="ECO:0000313" key="11">
    <source>
        <dbReference type="Proteomes" id="UP001148614"/>
    </source>
</evidence>
<gene>
    <name evidence="10" type="ORF">NPX13_g10415</name>
</gene>
<keyword evidence="7" id="KW-0326">Glycosidase</keyword>
<dbReference type="Gene3D" id="3.10.50.10">
    <property type="match status" value="1"/>
</dbReference>
<comment type="caution">
    <text evidence="10">The sequence shown here is derived from an EMBL/GenBank/DDBJ whole genome shotgun (WGS) entry which is preliminary data.</text>
</comment>
<dbReference type="VEuPathDB" id="FungiDB:F4678DRAFT_406284"/>
<dbReference type="Proteomes" id="UP001148614">
    <property type="component" value="Unassembled WGS sequence"/>
</dbReference>
<dbReference type="FunFam" id="3.10.50.10:FF:000005">
    <property type="entry name" value="Endochitinase B1"/>
    <property type="match status" value="1"/>
</dbReference>
<keyword evidence="11" id="KW-1185">Reference proteome</keyword>
<dbReference type="SUPFAM" id="SSF54556">
    <property type="entry name" value="Chitinase insertion domain"/>
    <property type="match status" value="1"/>
</dbReference>
<dbReference type="AlphaFoldDB" id="A0A9W8THI6"/>
<evidence type="ECO:0000256" key="7">
    <source>
        <dbReference type="ARBA" id="ARBA00023295"/>
    </source>
</evidence>
<dbReference type="EMBL" id="JANPWZ010002931">
    <property type="protein sequence ID" value="KAJ3555170.1"/>
    <property type="molecule type" value="Genomic_DNA"/>
</dbReference>
<dbReference type="Pfam" id="PF00704">
    <property type="entry name" value="Glyco_hydro_18"/>
    <property type="match status" value="1"/>
</dbReference>
<dbReference type="GO" id="GO:0000272">
    <property type="term" value="P:polysaccharide catabolic process"/>
    <property type="evidence" value="ECO:0007669"/>
    <property type="project" value="UniProtKB-KW"/>
</dbReference>
<proteinExistence type="inferred from homology"/>
<dbReference type="InterPro" id="IPR017853">
    <property type="entry name" value="GH"/>
</dbReference>
<organism evidence="10 11">
    <name type="scientific">Xylaria arbuscula</name>
    <dbReference type="NCBI Taxonomy" id="114810"/>
    <lineage>
        <taxon>Eukaryota</taxon>
        <taxon>Fungi</taxon>
        <taxon>Dikarya</taxon>
        <taxon>Ascomycota</taxon>
        <taxon>Pezizomycotina</taxon>
        <taxon>Sordariomycetes</taxon>
        <taxon>Xylariomycetidae</taxon>
        <taxon>Xylariales</taxon>
        <taxon>Xylariaceae</taxon>
        <taxon>Xylaria</taxon>
    </lineage>
</organism>
<comment type="similarity">
    <text evidence="2">Belongs to the glycosyl hydrolase 18 family. Chitinase class V subfamily.</text>
</comment>
<dbReference type="PANTHER" id="PTHR11177">
    <property type="entry name" value="CHITINASE"/>
    <property type="match status" value="1"/>
</dbReference>
<dbReference type="InterPro" id="IPR029070">
    <property type="entry name" value="Chitinase_insertion_sf"/>
</dbReference>
<evidence type="ECO:0000259" key="9">
    <source>
        <dbReference type="PROSITE" id="PS51910"/>
    </source>
</evidence>
<evidence type="ECO:0000256" key="3">
    <source>
        <dbReference type="ARBA" id="ARBA00012729"/>
    </source>
</evidence>
<evidence type="ECO:0000256" key="4">
    <source>
        <dbReference type="ARBA" id="ARBA00022801"/>
    </source>
</evidence>
<name>A0A9W8THI6_9PEZI</name>
<protein>
    <recommendedName>
        <fullName evidence="3">chitinase</fullName>
        <ecNumber evidence="3">3.2.1.14</ecNumber>
    </recommendedName>
</protein>
<evidence type="ECO:0000256" key="8">
    <source>
        <dbReference type="ARBA" id="ARBA00023326"/>
    </source>
</evidence>
<feature type="domain" description="GH18" evidence="9">
    <location>
        <begin position="1"/>
        <end position="112"/>
    </location>
</feature>
<evidence type="ECO:0000256" key="2">
    <source>
        <dbReference type="ARBA" id="ARBA00008682"/>
    </source>
</evidence>
<reference evidence="10" key="1">
    <citation type="submission" date="2022-07" db="EMBL/GenBank/DDBJ databases">
        <title>Genome Sequence of Xylaria arbuscula.</title>
        <authorList>
            <person name="Buettner E."/>
        </authorList>
    </citation>
    <scope>NUCLEOTIDE SEQUENCE</scope>
    <source>
        <strain evidence="10">VT107</strain>
    </source>
</reference>
<dbReference type="GO" id="GO:0008061">
    <property type="term" value="F:chitin binding"/>
    <property type="evidence" value="ECO:0007669"/>
    <property type="project" value="TreeGrafter"/>
</dbReference>
<dbReference type="GO" id="GO:0008843">
    <property type="term" value="F:endochitinase activity"/>
    <property type="evidence" value="ECO:0007669"/>
    <property type="project" value="UniProtKB-EC"/>
</dbReference>
<dbReference type="InterPro" id="IPR001223">
    <property type="entry name" value="Glyco_hydro18_cat"/>
</dbReference>
<dbReference type="PANTHER" id="PTHR11177:SF317">
    <property type="entry name" value="CHITINASE 12-RELATED"/>
    <property type="match status" value="1"/>
</dbReference>
<accession>A0A9W8THI6</accession>
<evidence type="ECO:0000256" key="1">
    <source>
        <dbReference type="ARBA" id="ARBA00000822"/>
    </source>
</evidence>
<dbReference type="SUPFAM" id="SSF51445">
    <property type="entry name" value="(Trans)glycosidases"/>
    <property type="match status" value="1"/>
</dbReference>
<keyword evidence="8" id="KW-0624">Polysaccharide degradation</keyword>
<evidence type="ECO:0000256" key="6">
    <source>
        <dbReference type="ARBA" id="ARBA00023277"/>
    </source>
</evidence>
<evidence type="ECO:0000313" key="10">
    <source>
        <dbReference type="EMBL" id="KAJ3555170.1"/>
    </source>
</evidence>
<sequence length="139" mass="15111">MPLYGRAFLNTDGPGTPYSGVGEGTWENGVHDYKKLPLPGCEERVDESAAATYCYDAAKRLMVTYDTAPMARRKAEFVKERGLGGAMWWESSADKEGEGSLIGNVVDVFGGSAALDQGENCIVFPESKYENLRSGFPNN</sequence>
<comment type="catalytic activity">
    <reaction evidence="1">
        <text>Random endo-hydrolysis of N-acetyl-beta-D-glucosaminide (1-&gt;4)-beta-linkages in chitin and chitodextrins.</text>
        <dbReference type="EC" id="3.2.1.14"/>
    </reaction>
</comment>
<dbReference type="Gene3D" id="3.20.20.80">
    <property type="entry name" value="Glycosidases"/>
    <property type="match status" value="1"/>
</dbReference>
<keyword evidence="6" id="KW-0119">Carbohydrate metabolism</keyword>
<keyword evidence="5" id="KW-0146">Chitin degradation</keyword>
<dbReference type="GO" id="GO:0005576">
    <property type="term" value="C:extracellular region"/>
    <property type="evidence" value="ECO:0007669"/>
    <property type="project" value="TreeGrafter"/>
</dbReference>
<dbReference type="InterPro" id="IPR050314">
    <property type="entry name" value="Glycosyl_Hydrlase_18"/>
</dbReference>